<evidence type="ECO:0000313" key="4">
    <source>
        <dbReference type="Proteomes" id="UP000014411"/>
    </source>
</evidence>
<dbReference type="HOGENOM" id="CLU_2194829_0_0_5"/>
<gene>
    <name evidence="3" type="ORF">RGCCGE502_08350</name>
</gene>
<protein>
    <recommendedName>
        <fullName evidence="5">Secreted protein</fullName>
    </recommendedName>
</protein>
<feature type="compositionally biased region" description="Low complexity" evidence="1">
    <location>
        <begin position="51"/>
        <end position="73"/>
    </location>
</feature>
<proteinExistence type="predicted"/>
<name>S3IHP3_9HYPH</name>
<keyword evidence="4" id="KW-1185">Reference proteome</keyword>
<evidence type="ECO:0008006" key="5">
    <source>
        <dbReference type="Google" id="ProtNLM"/>
    </source>
</evidence>
<dbReference type="Proteomes" id="UP000014411">
    <property type="component" value="Unassembled WGS sequence"/>
</dbReference>
<evidence type="ECO:0000256" key="2">
    <source>
        <dbReference type="SAM" id="SignalP"/>
    </source>
</evidence>
<feature type="signal peptide" evidence="2">
    <location>
        <begin position="1"/>
        <end position="43"/>
    </location>
</feature>
<evidence type="ECO:0000313" key="3">
    <source>
        <dbReference type="EMBL" id="EPE98423.1"/>
    </source>
</evidence>
<dbReference type="eggNOG" id="ENOG502ZYFR">
    <property type="taxonomic scope" value="Bacteria"/>
</dbReference>
<evidence type="ECO:0000256" key="1">
    <source>
        <dbReference type="SAM" id="MobiDB-lite"/>
    </source>
</evidence>
<dbReference type="EMBL" id="AEYE02000011">
    <property type="protein sequence ID" value="EPE98423.1"/>
    <property type="molecule type" value="Genomic_DNA"/>
</dbReference>
<feature type="region of interest" description="Disordered" evidence="1">
    <location>
        <begin position="1"/>
        <end position="22"/>
    </location>
</feature>
<reference evidence="3 4" key="1">
    <citation type="journal article" date="2012" name="J. Bacteriol.">
        <title>Genome sequence of Rhizobium grahamii CCGE502, a broad-host-range symbiont with low nodulation competitiveness in Phaseolus vulgaris.</title>
        <authorList>
            <person name="Althabegoiti M.J."/>
            <person name="Lozano L."/>
            <person name="Torres-Tejerizo G."/>
            <person name="Ormeno-Orrillo E."/>
            <person name="Rogel M.A."/>
            <person name="Gonzalez V."/>
            <person name="Martinez-Romero E."/>
        </authorList>
    </citation>
    <scope>NUCLEOTIDE SEQUENCE [LARGE SCALE GENOMIC DNA]</scope>
    <source>
        <strain evidence="3 4">CCGE 502</strain>
    </source>
</reference>
<feature type="chain" id="PRO_5004509858" description="Secreted protein" evidence="2">
    <location>
        <begin position="44"/>
        <end position="131"/>
    </location>
</feature>
<sequence>MLLPMGFAHVTQTKNDDKKEVPMRSPMIAAAIFAAGLATSAFAQSNPDPIGPTNGGSTNPSSSTQSGDYTSSDNGTHPIVVAPVDPTTTQSITPQPKAMDCPGMPQANSGVDTRGGESGASISDACREYDN</sequence>
<organism evidence="3 4">
    <name type="scientific">Rhizobium grahamii CCGE 502</name>
    <dbReference type="NCBI Taxonomy" id="990285"/>
    <lineage>
        <taxon>Bacteria</taxon>
        <taxon>Pseudomonadati</taxon>
        <taxon>Pseudomonadota</taxon>
        <taxon>Alphaproteobacteria</taxon>
        <taxon>Hyphomicrobiales</taxon>
        <taxon>Rhizobiaceae</taxon>
        <taxon>Rhizobium/Agrobacterium group</taxon>
        <taxon>Rhizobium</taxon>
    </lineage>
</organism>
<keyword evidence="2" id="KW-0732">Signal</keyword>
<accession>S3IHP3</accession>
<dbReference type="AlphaFoldDB" id="S3IHP3"/>
<comment type="caution">
    <text evidence="3">The sequence shown here is derived from an EMBL/GenBank/DDBJ whole genome shotgun (WGS) entry which is preliminary data.</text>
</comment>
<feature type="region of interest" description="Disordered" evidence="1">
    <location>
        <begin position="42"/>
        <end position="131"/>
    </location>
</feature>